<keyword evidence="3" id="KW-1185">Reference proteome</keyword>
<dbReference type="PANTHER" id="PTHR19328">
    <property type="entry name" value="HEDGEHOG-INTERACTING PROTEIN"/>
    <property type="match status" value="1"/>
</dbReference>
<feature type="domain" description="Glucose/Sorbosone dehydrogenase" evidence="1">
    <location>
        <begin position="42"/>
        <end position="336"/>
    </location>
</feature>
<reference evidence="2" key="1">
    <citation type="journal article" date="2014" name="Int. J. Syst. Evol. Microbiol.">
        <title>Complete genome sequence of Corynebacterium casei LMG S-19264T (=DSM 44701T), isolated from a smear-ripened cheese.</title>
        <authorList>
            <consortium name="US DOE Joint Genome Institute (JGI-PGF)"/>
            <person name="Walter F."/>
            <person name="Albersmeier A."/>
            <person name="Kalinowski J."/>
            <person name="Ruckert C."/>
        </authorList>
    </citation>
    <scope>NUCLEOTIDE SEQUENCE</scope>
    <source>
        <strain evidence="2">CGMCC 1.16067</strain>
    </source>
</reference>
<dbReference type="PANTHER" id="PTHR19328:SF13">
    <property type="entry name" value="HIPL1 PROTEIN"/>
    <property type="match status" value="1"/>
</dbReference>
<gene>
    <name evidence="2" type="ORF">GCM10011519_33870</name>
</gene>
<dbReference type="InterPro" id="IPR011041">
    <property type="entry name" value="Quinoprot_gluc/sorb_DH_b-prop"/>
</dbReference>
<sequence>MDRRSFLRSSLAVPAAGAVALAVESPARAGIATQTTLASGMTIPWGLDFLPDHSALVTERDSAQVFRILPYGAKQAVGSVPGVQHGGEGGLLGLAVSPTYAQDKRVYLYYTTASDNRVVWTTYDAGRLGTTFTPVVTGIPRGTIHNGGSLLFTSYGSLLVGCGETGNRAYSQNLGSLGGKILQVTRDGRAWGSNPLVGRAGDDRILTWGHRNPQGLAQNTDGLLWSAELGQDTYDELNQIRGGRNYGWPNAEGSDGKGGYTDPLAQWTTAECSPSGVACLGGRAWIGGLRGQALWSVDLGGARRGRKVRFLQGTYGRIRNVKKSWDGALWITTSNGGSADRVVRLAF</sequence>
<dbReference type="PROSITE" id="PS51318">
    <property type="entry name" value="TAT"/>
    <property type="match status" value="1"/>
</dbReference>
<dbReference type="RefSeq" id="WP_188781272.1">
    <property type="nucleotide sequence ID" value="NZ_BMKQ01000002.1"/>
</dbReference>
<accession>A0A917BUG6</accession>
<protein>
    <recommendedName>
        <fullName evidence="1">Glucose/Sorbosone dehydrogenase domain-containing protein</fullName>
    </recommendedName>
</protein>
<dbReference type="Proteomes" id="UP000649179">
    <property type="component" value="Unassembled WGS sequence"/>
</dbReference>
<dbReference type="InterPro" id="IPR011042">
    <property type="entry name" value="6-blade_b-propeller_TolB-like"/>
</dbReference>
<name>A0A917BUG6_9ACTN</name>
<dbReference type="EMBL" id="BMKQ01000002">
    <property type="protein sequence ID" value="GGF57139.1"/>
    <property type="molecule type" value="Genomic_DNA"/>
</dbReference>
<organism evidence="2 3">
    <name type="scientific">Marmoricola endophyticus</name>
    <dbReference type="NCBI Taxonomy" id="2040280"/>
    <lineage>
        <taxon>Bacteria</taxon>
        <taxon>Bacillati</taxon>
        <taxon>Actinomycetota</taxon>
        <taxon>Actinomycetes</taxon>
        <taxon>Propionibacteriales</taxon>
        <taxon>Nocardioidaceae</taxon>
        <taxon>Marmoricola</taxon>
    </lineage>
</organism>
<dbReference type="Gene3D" id="2.120.10.30">
    <property type="entry name" value="TolB, C-terminal domain"/>
    <property type="match status" value="1"/>
</dbReference>
<dbReference type="AlphaFoldDB" id="A0A917BUG6"/>
<evidence type="ECO:0000259" key="1">
    <source>
        <dbReference type="Pfam" id="PF07995"/>
    </source>
</evidence>
<comment type="caution">
    <text evidence="2">The sequence shown here is derived from an EMBL/GenBank/DDBJ whole genome shotgun (WGS) entry which is preliminary data.</text>
</comment>
<reference evidence="2" key="2">
    <citation type="submission" date="2020-09" db="EMBL/GenBank/DDBJ databases">
        <authorList>
            <person name="Sun Q."/>
            <person name="Zhou Y."/>
        </authorList>
    </citation>
    <scope>NUCLEOTIDE SEQUENCE</scope>
    <source>
        <strain evidence="2">CGMCC 1.16067</strain>
    </source>
</reference>
<dbReference type="InterPro" id="IPR006311">
    <property type="entry name" value="TAT_signal"/>
</dbReference>
<dbReference type="SUPFAM" id="SSF50952">
    <property type="entry name" value="Soluble quinoprotein glucose dehydrogenase"/>
    <property type="match status" value="1"/>
</dbReference>
<dbReference type="InterPro" id="IPR012938">
    <property type="entry name" value="Glc/Sorbosone_DH"/>
</dbReference>
<dbReference type="Pfam" id="PF07995">
    <property type="entry name" value="GSDH"/>
    <property type="match status" value="1"/>
</dbReference>
<proteinExistence type="predicted"/>
<evidence type="ECO:0000313" key="3">
    <source>
        <dbReference type="Proteomes" id="UP000649179"/>
    </source>
</evidence>
<evidence type="ECO:0000313" key="2">
    <source>
        <dbReference type="EMBL" id="GGF57139.1"/>
    </source>
</evidence>